<feature type="signal peptide" evidence="1">
    <location>
        <begin position="1"/>
        <end position="21"/>
    </location>
</feature>
<evidence type="ECO:0000256" key="1">
    <source>
        <dbReference type="SAM" id="SignalP"/>
    </source>
</evidence>
<evidence type="ECO:0008006" key="4">
    <source>
        <dbReference type="Google" id="ProtNLM"/>
    </source>
</evidence>
<dbReference type="OrthoDB" id="3689965at2759"/>
<comment type="caution">
    <text evidence="2">The sequence shown here is derived from an EMBL/GenBank/DDBJ whole genome shotgun (WGS) entry which is preliminary data.</text>
</comment>
<sequence>MQTPRLSHLLAALLCATTSQANSPHTSTCYEGEGSNLHCYSGKDDTPQGVNVADVAEAAQALRAYGREESPGRFLTMTAANAPDCAEWTIYELRSVLVLAKHIGSDKNSSVLFEDVASTIADEPGHGDDQNPILSCLAAGGSLGVRVNGSSPAYKSDEYKKSGFSPEGIIIKIVSNGRKVDL</sequence>
<accession>A0A2C5ZL85</accession>
<protein>
    <recommendedName>
        <fullName evidence="4">Ecp2 effector protein domain-containing protein</fullName>
    </recommendedName>
</protein>
<keyword evidence="1" id="KW-0732">Signal</keyword>
<evidence type="ECO:0000313" key="2">
    <source>
        <dbReference type="EMBL" id="PHH80776.1"/>
    </source>
</evidence>
<gene>
    <name evidence="2" type="ORF">CDD80_7313</name>
</gene>
<keyword evidence="3" id="KW-1185">Reference proteome</keyword>
<organism evidence="2 3">
    <name type="scientific">Ophiocordyceps camponoti-rufipedis</name>
    <dbReference type="NCBI Taxonomy" id="2004952"/>
    <lineage>
        <taxon>Eukaryota</taxon>
        <taxon>Fungi</taxon>
        <taxon>Dikarya</taxon>
        <taxon>Ascomycota</taxon>
        <taxon>Pezizomycotina</taxon>
        <taxon>Sordariomycetes</taxon>
        <taxon>Hypocreomycetidae</taxon>
        <taxon>Hypocreales</taxon>
        <taxon>Ophiocordycipitaceae</taxon>
        <taxon>Ophiocordyceps</taxon>
    </lineage>
</organism>
<dbReference type="Proteomes" id="UP000226431">
    <property type="component" value="Unassembled WGS sequence"/>
</dbReference>
<reference evidence="2 3" key="1">
    <citation type="submission" date="2017-06" db="EMBL/GenBank/DDBJ databases">
        <title>Ant-infecting Ophiocordyceps genomes reveal a high diversity of potential behavioral manipulation genes and a possible major role for enterotoxins.</title>
        <authorList>
            <person name="De Bekker C."/>
            <person name="Evans H.C."/>
            <person name="Brachmann A."/>
            <person name="Hughes D.P."/>
        </authorList>
    </citation>
    <scope>NUCLEOTIDE SEQUENCE [LARGE SCALE GENOMIC DNA]</scope>
    <source>
        <strain evidence="2 3">Map16</strain>
    </source>
</reference>
<proteinExistence type="predicted"/>
<evidence type="ECO:0000313" key="3">
    <source>
        <dbReference type="Proteomes" id="UP000226431"/>
    </source>
</evidence>
<dbReference type="AlphaFoldDB" id="A0A2C5ZL85"/>
<name>A0A2C5ZL85_9HYPO</name>
<feature type="chain" id="PRO_5012203176" description="Ecp2 effector protein domain-containing protein" evidence="1">
    <location>
        <begin position="22"/>
        <end position="182"/>
    </location>
</feature>
<dbReference type="EMBL" id="NJES01000009">
    <property type="protein sequence ID" value="PHH80776.1"/>
    <property type="molecule type" value="Genomic_DNA"/>
</dbReference>